<keyword evidence="1" id="KW-0479">Metal-binding</keyword>
<feature type="transmembrane region" description="Helical" evidence="3">
    <location>
        <begin position="7"/>
        <end position="27"/>
    </location>
</feature>
<proteinExistence type="predicted"/>
<keyword evidence="3" id="KW-0812">Transmembrane</keyword>
<dbReference type="InterPro" id="IPR051158">
    <property type="entry name" value="Metallophosphoesterase_sf"/>
</dbReference>
<dbReference type="EMBL" id="FNCZ01000002">
    <property type="protein sequence ID" value="SDH31808.1"/>
    <property type="molecule type" value="Genomic_DNA"/>
</dbReference>
<dbReference type="GO" id="GO:0008758">
    <property type="term" value="F:UDP-2,3-diacylglucosamine hydrolase activity"/>
    <property type="evidence" value="ECO:0007669"/>
    <property type="project" value="TreeGrafter"/>
</dbReference>
<dbReference type="Proteomes" id="UP000199492">
    <property type="component" value="Unassembled WGS sequence"/>
</dbReference>
<keyword evidence="3" id="KW-0472">Membrane</keyword>
<accession>A0A1G8BF79</accession>
<dbReference type="SUPFAM" id="SSF56300">
    <property type="entry name" value="Metallo-dependent phosphatases"/>
    <property type="match status" value="1"/>
</dbReference>
<dbReference type="CDD" id="cd07385">
    <property type="entry name" value="MPP_YkuE_C"/>
    <property type="match status" value="1"/>
</dbReference>
<dbReference type="PANTHER" id="PTHR31302:SF31">
    <property type="entry name" value="PHOSPHODIESTERASE YAEI"/>
    <property type="match status" value="1"/>
</dbReference>
<feature type="transmembrane region" description="Helical" evidence="3">
    <location>
        <begin position="80"/>
        <end position="103"/>
    </location>
</feature>
<feature type="transmembrane region" description="Helical" evidence="3">
    <location>
        <begin position="47"/>
        <end position="68"/>
    </location>
</feature>
<evidence type="ECO:0000259" key="4">
    <source>
        <dbReference type="Pfam" id="PF00149"/>
    </source>
</evidence>
<dbReference type="InterPro" id="IPR004843">
    <property type="entry name" value="Calcineurin-like_PHP"/>
</dbReference>
<protein>
    <recommendedName>
        <fullName evidence="4">Calcineurin-like phosphoesterase domain-containing protein</fullName>
    </recommendedName>
</protein>
<reference evidence="6" key="1">
    <citation type="submission" date="2016-10" db="EMBL/GenBank/DDBJ databases">
        <authorList>
            <person name="Varghese N."/>
            <person name="Submissions S."/>
        </authorList>
    </citation>
    <scope>NUCLEOTIDE SEQUENCE [LARGE SCALE GENOMIC DNA]</scope>
    <source>
        <strain evidence="6">DSM 15363</strain>
    </source>
</reference>
<dbReference type="Pfam" id="PF00149">
    <property type="entry name" value="Metallophos"/>
    <property type="match status" value="1"/>
</dbReference>
<dbReference type="STRING" id="262004.SAMN04489796_102318"/>
<dbReference type="GO" id="GO:0009245">
    <property type="term" value="P:lipid A biosynthetic process"/>
    <property type="evidence" value="ECO:0007669"/>
    <property type="project" value="TreeGrafter"/>
</dbReference>
<evidence type="ECO:0000256" key="3">
    <source>
        <dbReference type="SAM" id="Phobius"/>
    </source>
</evidence>
<feature type="domain" description="Calcineurin-like phosphoesterase" evidence="4">
    <location>
        <begin position="162"/>
        <end position="343"/>
    </location>
</feature>
<evidence type="ECO:0000313" key="6">
    <source>
        <dbReference type="Proteomes" id="UP000199492"/>
    </source>
</evidence>
<evidence type="ECO:0000256" key="2">
    <source>
        <dbReference type="ARBA" id="ARBA00022801"/>
    </source>
</evidence>
<dbReference type="RefSeq" id="WP_092467188.1">
    <property type="nucleotide sequence ID" value="NZ_FNCZ01000002.1"/>
</dbReference>
<dbReference type="GO" id="GO:0046872">
    <property type="term" value="F:metal ion binding"/>
    <property type="evidence" value="ECO:0007669"/>
    <property type="project" value="UniProtKB-KW"/>
</dbReference>
<dbReference type="Gene3D" id="3.60.21.10">
    <property type="match status" value="1"/>
</dbReference>
<gene>
    <name evidence="5" type="ORF">SAMN04489796_102318</name>
</gene>
<dbReference type="GO" id="GO:0016020">
    <property type="term" value="C:membrane"/>
    <property type="evidence" value="ECO:0007669"/>
    <property type="project" value="GOC"/>
</dbReference>
<keyword evidence="6" id="KW-1185">Reference proteome</keyword>
<dbReference type="AlphaFoldDB" id="A0A1G8BF79"/>
<name>A0A1G8BF79_9FLAO</name>
<feature type="transmembrane region" description="Helical" evidence="3">
    <location>
        <begin position="115"/>
        <end position="141"/>
    </location>
</feature>
<evidence type="ECO:0000256" key="1">
    <source>
        <dbReference type="ARBA" id="ARBA00022723"/>
    </source>
</evidence>
<keyword evidence="2" id="KW-0378">Hydrolase</keyword>
<dbReference type="InterPro" id="IPR029052">
    <property type="entry name" value="Metallo-depent_PP-like"/>
</dbReference>
<evidence type="ECO:0000313" key="5">
    <source>
        <dbReference type="EMBL" id="SDH31808.1"/>
    </source>
</evidence>
<dbReference type="PANTHER" id="PTHR31302">
    <property type="entry name" value="TRANSMEMBRANE PROTEIN WITH METALLOPHOSPHOESTERASE DOMAIN-RELATED"/>
    <property type="match status" value="1"/>
</dbReference>
<sequence>MKSFSLFSIVLMCIGILILDLLTFYWLQSITQFIPSSLLKTSIHVLFWLFSIGLITSILVLKVTLDDVNPIKKQLLISKFYGLAISSFVPKLIFVIIISVLYFSNYLFSESESLIIVPVVGLLSGFLPFFVILYGIYIAVYKFKVHHHIIKSRLLPKSFNGIKIVQISDLHLGSFNYAYEKLEKAIEKINKLQPDYIVFTGDIVNNYAWELRGWETVFSQLKAKKGKYAILGNHDYSDYSTWDTLEAKQENSEAIKQFFKKIDFKLLLNEAEVISKNNEHIAIIGVENWGEPPLKRYCDLQKAMAHVKTIPFKILLSHDPTHWPEEVIDKTDIALTLAGHTHGMQAAFQYKKLQWSPIKYKFKHWAGLYQHKQQYLYVNRGLGWLGFPARIGMRPEITCIELQTLPNEPKS</sequence>
<organism evidence="5 6">
    <name type="scientific">Winogradskyella thalassocola</name>
    <dbReference type="NCBI Taxonomy" id="262004"/>
    <lineage>
        <taxon>Bacteria</taxon>
        <taxon>Pseudomonadati</taxon>
        <taxon>Bacteroidota</taxon>
        <taxon>Flavobacteriia</taxon>
        <taxon>Flavobacteriales</taxon>
        <taxon>Flavobacteriaceae</taxon>
        <taxon>Winogradskyella</taxon>
    </lineage>
</organism>
<keyword evidence="3" id="KW-1133">Transmembrane helix</keyword>
<dbReference type="OrthoDB" id="9780884at2"/>